<dbReference type="InterPro" id="IPR003362">
    <property type="entry name" value="Bact_transf"/>
</dbReference>
<name>A0A1E5CMQ9_9VIBR</name>
<dbReference type="GO" id="GO:0009242">
    <property type="term" value="P:colanic acid biosynthetic process"/>
    <property type="evidence" value="ECO:0007669"/>
    <property type="project" value="TreeGrafter"/>
</dbReference>
<protein>
    <submittedName>
        <fullName evidence="9">Undecaprenyl-phosphate glucose phosphotransferase</fullName>
    </submittedName>
</protein>
<keyword evidence="6 7" id="KW-0472">Membrane</keyword>
<dbReference type="PANTHER" id="PTHR30576:SF21">
    <property type="entry name" value="UDP-GLUCOSE:UNDECAPRENYL-PHOSPHATE GLUCOSE-1-PHOSPHATE TRANSFERASE"/>
    <property type="match status" value="1"/>
</dbReference>
<sequence>MGEKGKIRITSYQGKIFYRLIDAFVILVTMYVAIKYHNHVVNMSYVSMGLLGVLFYSFIAESLDIYSGWHTTKIRDLSLHTACCWGFSVCCLALVGYFTKTGHDFSRLILGFWFIGSLFFLLFWRSIAFTFVYYLHKKGIHTTDAVIIGMTPQGLRLSESLTNNPKFGIKMAGFYDDRKVDRLNSQISVLGKVNDALKLAKNGKVKSVYIALPMQAQNRISTILDAFSDSTVNTYIVPDFFTFNLLHSRWYTIGDVNAFSISDTPFNGNKLATWLKRFEDLVLSTLILILISPVLIAVAIGVKLSSPGPIIFKQMRYGLDGKKIKVWKFRSMSVTDNGSKVVQATKNDPRVTPFGSFIRKTSLDELPQFINVLQGGMSIVGPRPHAVAHNEEYRTIVNRYMLRHKVKPGITGWAQINGWRGETDTLDKMEKRVQFDLDYIHHWSLWFDIKIVFLTIFKGFVGKNAY</sequence>
<keyword evidence="3 9" id="KW-0808">Transferase</keyword>
<evidence type="ECO:0000256" key="4">
    <source>
        <dbReference type="ARBA" id="ARBA00022692"/>
    </source>
</evidence>
<comment type="similarity">
    <text evidence="2">Belongs to the bacterial sugar transferase family.</text>
</comment>
<dbReference type="RefSeq" id="WP_017053513.1">
    <property type="nucleotide sequence ID" value="NZ_AJYW02000298.1"/>
</dbReference>
<dbReference type="GO" id="GO:0016020">
    <property type="term" value="C:membrane"/>
    <property type="evidence" value="ECO:0007669"/>
    <property type="project" value="UniProtKB-SubCell"/>
</dbReference>
<keyword evidence="4 7" id="KW-0812">Transmembrane</keyword>
<feature type="transmembrane region" description="Helical" evidence="7">
    <location>
        <begin position="16"/>
        <end position="34"/>
    </location>
</feature>
<organism evidence="9 10">
    <name type="scientific">Vibrio genomosp. F6 str. FF-238</name>
    <dbReference type="NCBI Taxonomy" id="1191298"/>
    <lineage>
        <taxon>Bacteria</taxon>
        <taxon>Pseudomonadati</taxon>
        <taxon>Pseudomonadota</taxon>
        <taxon>Gammaproteobacteria</taxon>
        <taxon>Vibrionales</taxon>
        <taxon>Vibrionaceae</taxon>
        <taxon>Vibrio</taxon>
    </lineage>
</organism>
<keyword evidence="5 7" id="KW-1133">Transmembrane helix</keyword>
<feature type="transmembrane region" description="Helical" evidence="7">
    <location>
        <begin position="79"/>
        <end position="98"/>
    </location>
</feature>
<dbReference type="InterPro" id="IPR017473">
    <property type="entry name" value="Undecaprenyl-P_gluc_Ptfrase"/>
</dbReference>
<dbReference type="Pfam" id="PF13727">
    <property type="entry name" value="CoA_binding_3"/>
    <property type="match status" value="1"/>
</dbReference>
<dbReference type="AlphaFoldDB" id="A0A1E5CMQ9"/>
<feature type="transmembrane region" description="Helical" evidence="7">
    <location>
        <begin position="281"/>
        <end position="302"/>
    </location>
</feature>
<gene>
    <name evidence="9" type="ORF">A130_08300</name>
</gene>
<accession>A0A1E5CMQ9</accession>
<comment type="subcellular location">
    <subcellularLocation>
        <location evidence="1">Membrane</location>
        <topology evidence="1">Multi-pass membrane protein</topology>
    </subcellularLocation>
</comment>
<evidence type="ECO:0000256" key="5">
    <source>
        <dbReference type="ARBA" id="ARBA00022989"/>
    </source>
</evidence>
<evidence type="ECO:0000256" key="3">
    <source>
        <dbReference type="ARBA" id="ARBA00022679"/>
    </source>
</evidence>
<evidence type="ECO:0000256" key="6">
    <source>
        <dbReference type="ARBA" id="ARBA00023136"/>
    </source>
</evidence>
<evidence type="ECO:0000256" key="2">
    <source>
        <dbReference type="ARBA" id="ARBA00006464"/>
    </source>
</evidence>
<dbReference type="InterPro" id="IPR017475">
    <property type="entry name" value="EPS_sugar_tfrase"/>
</dbReference>
<feature type="transmembrane region" description="Helical" evidence="7">
    <location>
        <begin position="110"/>
        <end position="135"/>
    </location>
</feature>
<dbReference type="GO" id="GO:0089702">
    <property type="term" value="F:undecaprenyl-phosphate glucose phosphotransferase activity"/>
    <property type="evidence" value="ECO:0007669"/>
    <property type="project" value="TreeGrafter"/>
</dbReference>
<dbReference type="EMBL" id="AJYW02000298">
    <property type="protein sequence ID" value="OEE71119.1"/>
    <property type="molecule type" value="Genomic_DNA"/>
</dbReference>
<comment type="caution">
    <text evidence="9">The sequence shown here is derived from an EMBL/GenBank/DDBJ whole genome shotgun (WGS) entry which is preliminary data.</text>
</comment>
<dbReference type="NCBIfam" id="TIGR03023">
    <property type="entry name" value="WcaJ_sugtrans"/>
    <property type="match status" value="1"/>
</dbReference>
<dbReference type="InterPro" id="IPR036291">
    <property type="entry name" value="NAD(P)-bd_dom_sf"/>
</dbReference>
<evidence type="ECO:0000256" key="7">
    <source>
        <dbReference type="SAM" id="Phobius"/>
    </source>
</evidence>
<dbReference type="Pfam" id="PF02397">
    <property type="entry name" value="Bac_transf"/>
    <property type="match status" value="1"/>
</dbReference>
<evidence type="ECO:0000256" key="1">
    <source>
        <dbReference type="ARBA" id="ARBA00004141"/>
    </source>
</evidence>
<keyword evidence="10" id="KW-1185">Reference proteome</keyword>
<evidence type="ECO:0000313" key="10">
    <source>
        <dbReference type="Proteomes" id="UP000094165"/>
    </source>
</evidence>
<feature type="domain" description="Bacterial sugar transferase" evidence="8">
    <location>
        <begin position="276"/>
        <end position="459"/>
    </location>
</feature>
<evidence type="ECO:0000259" key="8">
    <source>
        <dbReference type="Pfam" id="PF02397"/>
    </source>
</evidence>
<dbReference type="Gene3D" id="3.40.50.720">
    <property type="entry name" value="NAD(P)-binding Rossmann-like Domain"/>
    <property type="match status" value="1"/>
</dbReference>
<dbReference type="SUPFAM" id="SSF51735">
    <property type="entry name" value="NAD(P)-binding Rossmann-fold domains"/>
    <property type="match status" value="1"/>
</dbReference>
<feature type="transmembrane region" description="Helical" evidence="7">
    <location>
        <begin position="40"/>
        <end position="59"/>
    </location>
</feature>
<dbReference type="PANTHER" id="PTHR30576">
    <property type="entry name" value="COLANIC BIOSYNTHESIS UDP-GLUCOSE LIPID CARRIER TRANSFERASE"/>
    <property type="match status" value="1"/>
</dbReference>
<proteinExistence type="inferred from homology"/>
<dbReference type="NCBIfam" id="TIGR03025">
    <property type="entry name" value="EPS_sugtrans"/>
    <property type="match status" value="1"/>
</dbReference>
<reference evidence="9 10" key="1">
    <citation type="journal article" date="2012" name="Science">
        <title>Ecological populations of bacteria act as socially cohesive units of antibiotic production and resistance.</title>
        <authorList>
            <person name="Cordero O.X."/>
            <person name="Wildschutte H."/>
            <person name="Kirkup B."/>
            <person name="Proehl S."/>
            <person name="Ngo L."/>
            <person name="Hussain F."/>
            <person name="Le Roux F."/>
            <person name="Mincer T."/>
            <person name="Polz M.F."/>
        </authorList>
    </citation>
    <scope>NUCLEOTIDE SEQUENCE [LARGE SCALE GENOMIC DNA]</scope>
    <source>
        <strain evidence="9 10">FF-238</strain>
    </source>
</reference>
<evidence type="ECO:0000313" key="9">
    <source>
        <dbReference type="EMBL" id="OEE71119.1"/>
    </source>
</evidence>
<dbReference type="Proteomes" id="UP000094165">
    <property type="component" value="Unassembled WGS sequence"/>
</dbReference>